<comment type="caution">
    <text evidence="1">The sequence shown here is derived from an EMBL/GenBank/DDBJ whole genome shotgun (WGS) entry which is preliminary data.</text>
</comment>
<evidence type="ECO:0000313" key="1">
    <source>
        <dbReference type="EMBL" id="MDC0716130.1"/>
    </source>
</evidence>
<dbReference type="EMBL" id="JAQNDL010000001">
    <property type="protein sequence ID" value="MDC0716130.1"/>
    <property type="molecule type" value="Genomic_DNA"/>
</dbReference>
<protein>
    <recommendedName>
        <fullName evidence="3">T6SS immunity protein Tdi1 C-terminal domain-containing protein</fullName>
    </recommendedName>
</protein>
<dbReference type="Proteomes" id="UP001221686">
    <property type="component" value="Unassembled WGS sequence"/>
</dbReference>
<name>A0ABT5DR74_9BACT</name>
<evidence type="ECO:0000313" key="2">
    <source>
        <dbReference type="Proteomes" id="UP001221686"/>
    </source>
</evidence>
<keyword evidence="2" id="KW-1185">Reference proteome</keyword>
<proteinExistence type="predicted"/>
<dbReference type="RefSeq" id="WP_272084578.1">
    <property type="nucleotide sequence ID" value="NZ_JAQNDL010000001.1"/>
</dbReference>
<gene>
    <name evidence="1" type="ORF">POL25_04445</name>
</gene>
<reference evidence="1 2" key="1">
    <citation type="submission" date="2022-11" db="EMBL/GenBank/DDBJ databases">
        <title>Minimal conservation of predation-associated metabolite biosynthetic gene clusters underscores biosynthetic potential of Myxococcota including descriptions for ten novel species: Archangium lansinium sp. nov., Myxococcus landrumus sp. nov., Nannocystis bai.</title>
        <authorList>
            <person name="Ahearne A."/>
            <person name="Stevens C."/>
            <person name="Dowd S."/>
        </authorList>
    </citation>
    <scope>NUCLEOTIDE SEQUENCE [LARGE SCALE GENOMIC DNA]</scope>
    <source>
        <strain evidence="1 2">BB15-2</strain>
    </source>
</reference>
<organism evidence="1 2">
    <name type="scientific">Nannocystis bainbridge</name>
    <dbReference type="NCBI Taxonomy" id="2995303"/>
    <lineage>
        <taxon>Bacteria</taxon>
        <taxon>Pseudomonadati</taxon>
        <taxon>Myxococcota</taxon>
        <taxon>Polyangia</taxon>
        <taxon>Nannocystales</taxon>
        <taxon>Nannocystaceae</taxon>
        <taxon>Nannocystis</taxon>
    </lineage>
</organism>
<sequence>MRNGFLAFDRALRVFSAVAQVHPLSLTGWNGSTLWRDAYGPLVDDLVFFADDIFGGQFCIREDRIFLLDPETAVLELMAESLDGWAERVLEDTSYLTGQRLAHEWRTSFGPIELTQRLLPKLPFVTGGRFELENLYACDAVEGMRFRGELARQIQALPDGTPIRFVFRDEPE</sequence>
<evidence type="ECO:0008006" key="3">
    <source>
        <dbReference type="Google" id="ProtNLM"/>
    </source>
</evidence>
<accession>A0ABT5DR74</accession>